<dbReference type="InterPro" id="IPR001343">
    <property type="entry name" value="Hemolysn_Ca-bd"/>
</dbReference>
<dbReference type="PROSITE" id="PS00330">
    <property type="entry name" value="HEMOLYSIN_CALCIUM"/>
    <property type="match status" value="1"/>
</dbReference>
<dbReference type="EMBL" id="FOCE01000007">
    <property type="protein sequence ID" value="SEN71778.1"/>
    <property type="molecule type" value="Genomic_DNA"/>
</dbReference>
<protein>
    <submittedName>
        <fullName evidence="3">Hemolysin-type calcium-binding repeat-containing protein</fullName>
    </submittedName>
</protein>
<dbReference type="PANTHER" id="PTHR38340">
    <property type="entry name" value="S-LAYER PROTEIN"/>
    <property type="match status" value="1"/>
</dbReference>
<dbReference type="SUPFAM" id="SSF51120">
    <property type="entry name" value="beta-Roll"/>
    <property type="match status" value="1"/>
</dbReference>
<evidence type="ECO:0000256" key="2">
    <source>
        <dbReference type="ARBA" id="ARBA00022525"/>
    </source>
</evidence>
<dbReference type="InterPro" id="IPR018511">
    <property type="entry name" value="Hemolysin-typ_Ca-bd_CS"/>
</dbReference>
<dbReference type="PRINTS" id="PR00313">
    <property type="entry name" value="CABNDNGRPT"/>
</dbReference>
<dbReference type="GO" id="GO:0005509">
    <property type="term" value="F:calcium ion binding"/>
    <property type="evidence" value="ECO:0007669"/>
    <property type="project" value="InterPro"/>
</dbReference>
<evidence type="ECO:0000313" key="3">
    <source>
        <dbReference type="EMBL" id="SEN71778.1"/>
    </source>
</evidence>
<comment type="subcellular location">
    <subcellularLocation>
        <location evidence="1">Secreted</location>
    </subcellularLocation>
</comment>
<organism evidence="3 4">
    <name type="scientific">Gemmobacter aquatilis</name>
    <dbReference type="NCBI Taxonomy" id="933059"/>
    <lineage>
        <taxon>Bacteria</taxon>
        <taxon>Pseudomonadati</taxon>
        <taxon>Pseudomonadota</taxon>
        <taxon>Alphaproteobacteria</taxon>
        <taxon>Rhodobacterales</taxon>
        <taxon>Paracoccaceae</taxon>
        <taxon>Gemmobacter</taxon>
    </lineage>
</organism>
<dbReference type="Proteomes" id="UP000198761">
    <property type="component" value="Unassembled WGS sequence"/>
</dbReference>
<keyword evidence="4" id="KW-1185">Reference proteome</keyword>
<dbReference type="PANTHER" id="PTHR38340:SF1">
    <property type="entry name" value="S-LAYER PROTEIN"/>
    <property type="match status" value="1"/>
</dbReference>
<keyword evidence="2" id="KW-0964">Secreted</keyword>
<dbReference type="InterPro" id="IPR011049">
    <property type="entry name" value="Serralysin-like_metalloprot_C"/>
</dbReference>
<name>A0A1H8IVQ9_9RHOB</name>
<dbReference type="Gene3D" id="2.150.10.10">
    <property type="entry name" value="Serralysin-like metalloprotease, C-terminal"/>
    <property type="match status" value="2"/>
</dbReference>
<dbReference type="Pfam" id="PF00353">
    <property type="entry name" value="HemolysinCabind"/>
    <property type="match status" value="2"/>
</dbReference>
<dbReference type="STRING" id="933059.SAMN04488103_10734"/>
<accession>A0A1H8IVQ9</accession>
<evidence type="ECO:0000256" key="1">
    <source>
        <dbReference type="ARBA" id="ARBA00004613"/>
    </source>
</evidence>
<dbReference type="AlphaFoldDB" id="A0A1H8IVQ9"/>
<gene>
    <name evidence="3" type="ORF">SAMN04488103_10734</name>
</gene>
<proteinExistence type="predicted"/>
<reference evidence="3 4" key="1">
    <citation type="submission" date="2016-10" db="EMBL/GenBank/DDBJ databases">
        <authorList>
            <person name="de Groot N.N."/>
        </authorList>
    </citation>
    <scope>NUCLEOTIDE SEQUENCE [LARGE SCALE GENOMIC DNA]</scope>
    <source>
        <strain evidence="3 4">DSM 3857</strain>
    </source>
</reference>
<dbReference type="InterPro" id="IPR050557">
    <property type="entry name" value="RTX_toxin/Mannuronan_C5-epim"/>
</dbReference>
<evidence type="ECO:0000313" key="4">
    <source>
        <dbReference type="Proteomes" id="UP000198761"/>
    </source>
</evidence>
<sequence length="285" mass="30166">MVEVTLRLNSPGFHFDVRQINLSEAHFQSDAVSLTDRTGETLGPVDLAGVLEWSFVASDSLTRQGLWNVQDFVFGPGNTLAGGTITEFLTLRQIGAAPVTVVDMVMRGLSISAVAFQAAIDTVDDPLDDRALFAAALAGDDVIRLGDHNDRFAGMGGDDYLRGHGGTDRLFGGAGADLLVGDGGNDVLKGGKGYDLFDGGAGADVIVTGAGRDDVLLWADSGWDVVTDFTDQRDQIRMDIRRADFGDVHIADGAEGAVISYGAAQLTLLGVDADRIDIHDFFFIG</sequence>
<dbReference type="GO" id="GO:0005576">
    <property type="term" value="C:extracellular region"/>
    <property type="evidence" value="ECO:0007669"/>
    <property type="project" value="UniProtKB-SubCell"/>
</dbReference>